<dbReference type="PANTHER" id="PTHR15827:SF2">
    <property type="entry name" value="CYCLIN-DEPENDENT KINASE 2-INTERACTING PROTEIN"/>
    <property type="match status" value="1"/>
</dbReference>
<accession>A0AAV2ZKA7</accession>
<dbReference type="EMBL" id="DYDO01000013">
    <property type="protein sequence ID" value="DBA14544.1"/>
    <property type="molecule type" value="Genomic_DNA"/>
</dbReference>
<dbReference type="InterPro" id="IPR023250">
    <property type="entry name" value="Cyclin-dep_Kinase_2_interact"/>
</dbReference>
<dbReference type="Proteomes" id="UP001181693">
    <property type="component" value="Unassembled WGS sequence"/>
</dbReference>
<organism evidence="2 3">
    <name type="scientific">Pyxicephalus adspersus</name>
    <name type="common">African bullfrog</name>
    <dbReference type="NCBI Taxonomy" id="30357"/>
    <lineage>
        <taxon>Eukaryota</taxon>
        <taxon>Metazoa</taxon>
        <taxon>Chordata</taxon>
        <taxon>Craniata</taxon>
        <taxon>Vertebrata</taxon>
        <taxon>Euteleostomi</taxon>
        <taxon>Amphibia</taxon>
        <taxon>Batrachia</taxon>
        <taxon>Anura</taxon>
        <taxon>Neobatrachia</taxon>
        <taxon>Ranoidea</taxon>
        <taxon>Pyxicephalidae</taxon>
        <taxon>Pyxicephalinae</taxon>
        <taxon>Pyxicephalus</taxon>
    </lineage>
</organism>
<proteinExistence type="predicted"/>
<keyword evidence="3" id="KW-1185">Reference proteome</keyword>
<feature type="region of interest" description="Disordered" evidence="1">
    <location>
        <begin position="1"/>
        <end position="20"/>
    </location>
</feature>
<dbReference type="PANTHER" id="PTHR15827">
    <property type="entry name" value="CYCLIN-DEPENDENT KINASE 2-INTERACTING PROTEIN"/>
    <property type="match status" value="1"/>
</dbReference>
<evidence type="ECO:0000313" key="2">
    <source>
        <dbReference type="EMBL" id="DBA14544.1"/>
    </source>
</evidence>
<dbReference type="PRINTS" id="PR02040">
    <property type="entry name" value="CDK2IP"/>
</dbReference>
<gene>
    <name evidence="2" type="ORF">GDO54_005498</name>
</gene>
<reference evidence="2" key="1">
    <citation type="thesis" date="2020" institute="ProQuest LLC" country="789 East Eisenhower Parkway, Ann Arbor, MI, USA">
        <title>Comparative Genomics and Chromosome Evolution.</title>
        <authorList>
            <person name="Mudd A.B."/>
        </authorList>
    </citation>
    <scope>NUCLEOTIDE SEQUENCE</scope>
    <source>
        <strain evidence="2">1538</strain>
        <tissue evidence="2">Blood</tissue>
    </source>
</reference>
<dbReference type="AlphaFoldDB" id="A0AAV2ZKA7"/>
<name>A0AAV2ZKA7_PYXAD</name>
<evidence type="ECO:0008006" key="4">
    <source>
        <dbReference type="Google" id="ProtNLM"/>
    </source>
</evidence>
<evidence type="ECO:0000313" key="3">
    <source>
        <dbReference type="Proteomes" id="UP001181693"/>
    </source>
</evidence>
<sequence length="219" mass="25083">MRYTGIHSLDNSLPGKSPGFVTPKRPALTGSARKIKDNVADWHNLMLKWENLNDSAFGLASKIVNLRVSLLSYEKMLVDDTSPTNENIHQDKEELERMCSELVDILQSMHQIQMKMEKLTSTFKGVCDLEAFQCRGEASCPVLFHTWPTSLFYETSQKMSDMYKKEMSLKRTIVGEIAHTPDQDLLMVYLSCWLYQPYVDNSIKVLLESMLLETGHRAI</sequence>
<comment type="caution">
    <text evidence="2">The sequence shown here is derived from an EMBL/GenBank/DDBJ whole genome shotgun (WGS) entry which is preliminary data.</text>
</comment>
<evidence type="ECO:0000256" key="1">
    <source>
        <dbReference type="SAM" id="MobiDB-lite"/>
    </source>
</evidence>
<protein>
    <recommendedName>
        <fullName evidence="4">Cyclin-dependent kinase 2-interacting protein</fullName>
    </recommendedName>
</protein>